<keyword evidence="2" id="KW-0863">Zinc-finger</keyword>
<evidence type="ECO:0000256" key="4">
    <source>
        <dbReference type="SAM" id="MobiDB-lite"/>
    </source>
</evidence>
<feature type="domain" description="BED-type" evidence="5">
    <location>
        <begin position="38"/>
        <end position="66"/>
    </location>
</feature>
<keyword evidence="1" id="KW-0479">Metal-binding</keyword>
<feature type="region of interest" description="Disordered" evidence="4">
    <location>
        <begin position="1"/>
        <end position="36"/>
    </location>
</feature>
<reference evidence="6" key="2">
    <citation type="submission" date="2023-06" db="EMBL/GenBank/DDBJ databases">
        <authorList>
            <consortium name="Lawrence Berkeley National Laboratory"/>
            <person name="Haridas S."/>
            <person name="Hensen N."/>
            <person name="Bonometti L."/>
            <person name="Westerberg I."/>
            <person name="Brannstrom I.O."/>
            <person name="Guillou S."/>
            <person name="Cros-Aarteil S."/>
            <person name="Calhoun S."/>
            <person name="Kuo A."/>
            <person name="Mondo S."/>
            <person name="Pangilinan J."/>
            <person name="Riley R."/>
            <person name="Labutti K."/>
            <person name="Andreopoulos B."/>
            <person name="Lipzen A."/>
            <person name="Chen C."/>
            <person name="Yanf M."/>
            <person name="Daum C."/>
            <person name="Ng V."/>
            <person name="Clum A."/>
            <person name="Steindorff A."/>
            <person name="Ohm R."/>
            <person name="Martin F."/>
            <person name="Silar P."/>
            <person name="Natvig D."/>
            <person name="Lalanne C."/>
            <person name="Gautier V."/>
            <person name="Ament-Velasquez S.L."/>
            <person name="Kruys A."/>
            <person name="Hutchinson M.I."/>
            <person name="Powell A.J."/>
            <person name="Barry K."/>
            <person name="Miller A.N."/>
            <person name="Grigoriev I.V."/>
            <person name="Debuchy R."/>
            <person name="Gladieux P."/>
            <person name="Thoren M.H."/>
            <person name="Johannesson H."/>
        </authorList>
    </citation>
    <scope>NUCLEOTIDE SEQUENCE</scope>
    <source>
        <strain evidence="6">CBS 955.72</strain>
    </source>
</reference>
<organism evidence="6 7">
    <name type="scientific">Lasiosphaeria hispida</name>
    <dbReference type="NCBI Taxonomy" id="260671"/>
    <lineage>
        <taxon>Eukaryota</taxon>
        <taxon>Fungi</taxon>
        <taxon>Dikarya</taxon>
        <taxon>Ascomycota</taxon>
        <taxon>Pezizomycotina</taxon>
        <taxon>Sordariomycetes</taxon>
        <taxon>Sordariomycetidae</taxon>
        <taxon>Sordariales</taxon>
        <taxon>Lasiosphaeriaceae</taxon>
        <taxon>Lasiosphaeria</taxon>
    </lineage>
</organism>
<evidence type="ECO:0000313" key="7">
    <source>
        <dbReference type="Proteomes" id="UP001275084"/>
    </source>
</evidence>
<evidence type="ECO:0000256" key="2">
    <source>
        <dbReference type="ARBA" id="ARBA00022771"/>
    </source>
</evidence>
<dbReference type="Pfam" id="PF02892">
    <property type="entry name" value="zf-BED"/>
    <property type="match status" value="1"/>
</dbReference>
<keyword evidence="3" id="KW-0862">Zinc</keyword>
<dbReference type="GO" id="GO:0008270">
    <property type="term" value="F:zinc ion binding"/>
    <property type="evidence" value="ECO:0007669"/>
    <property type="project" value="UniProtKB-KW"/>
</dbReference>
<dbReference type="InterPro" id="IPR003656">
    <property type="entry name" value="Znf_BED"/>
</dbReference>
<evidence type="ECO:0000313" key="6">
    <source>
        <dbReference type="EMBL" id="KAK3360342.1"/>
    </source>
</evidence>
<evidence type="ECO:0000256" key="1">
    <source>
        <dbReference type="ARBA" id="ARBA00022723"/>
    </source>
</evidence>
<protein>
    <recommendedName>
        <fullName evidence="5">BED-type domain-containing protein</fullName>
    </recommendedName>
</protein>
<evidence type="ECO:0000256" key="3">
    <source>
        <dbReference type="ARBA" id="ARBA00022833"/>
    </source>
</evidence>
<keyword evidence="7" id="KW-1185">Reference proteome</keyword>
<accession>A0AAJ0HS65</accession>
<feature type="compositionally biased region" description="Polar residues" evidence="4">
    <location>
        <begin position="1"/>
        <end position="12"/>
    </location>
</feature>
<comment type="caution">
    <text evidence="6">The sequence shown here is derived from an EMBL/GenBank/DDBJ whole genome shotgun (WGS) entry which is preliminary data.</text>
</comment>
<dbReference type="AlphaFoldDB" id="A0AAJ0HS65"/>
<feature type="compositionally biased region" description="Basic and acidic residues" evidence="4">
    <location>
        <begin position="23"/>
        <end position="35"/>
    </location>
</feature>
<sequence length="175" mass="19824">MSFVSEGSSISRDTGRILSPITEHTRPPQDEEPAQKGKNHMYYCKYCPAWSAQNTSNFRQHIQSKHGIAIISQSRKVDDSSNTTLQSLYEKAMVINQTSELDAQILKRALNKEVITQAIVSLIVIKNLSFQIIKSPYFHALCKALNPTASNKILSSHSTIKEHVRKSWLFHKDLI</sequence>
<dbReference type="GO" id="GO:0003677">
    <property type="term" value="F:DNA binding"/>
    <property type="evidence" value="ECO:0007669"/>
    <property type="project" value="InterPro"/>
</dbReference>
<proteinExistence type="predicted"/>
<evidence type="ECO:0000259" key="5">
    <source>
        <dbReference type="Pfam" id="PF02892"/>
    </source>
</evidence>
<reference evidence="6" key="1">
    <citation type="journal article" date="2023" name="Mol. Phylogenet. Evol.">
        <title>Genome-scale phylogeny and comparative genomics of the fungal order Sordariales.</title>
        <authorList>
            <person name="Hensen N."/>
            <person name="Bonometti L."/>
            <person name="Westerberg I."/>
            <person name="Brannstrom I.O."/>
            <person name="Guillou S."/>
            <person name="Cros-Aarteil S."/>
            <person name="Calhoun S."/>
            <person name="Haridas S."/>
            <person name="Kuo A."/>
            <person name="Mondo S."/>
            <person name="Pangilinan J."/>
            <person name="Riley R."/>
            <person name="LaButti K."/>
            <person name="Andreopoulos B."/>
            <person name="Lipzen A."/>
            <person name="Chen C."/>
            <person name="Yan M."/>
            <person name="Daum C."/>
            <person name="Ng V."/>
            <person name="Clum A."/>
            <person name="Steindorff A."/>
            <person name="Ohm R.A."/>
            <person name="Martin F."/>
            <person name="Silar P."/>
            <person name="Natvig D.O."/>
            <person name="Lalanne C."/>
            <person name="Gautier V."/>
            <person name="Ament-Velasquez S.L."/>
            <person name="Kruys A."/>
            <person name="Hutchinson M.I."/>
            <person name="Powell A.J."/>
            <person name="Barry K."/>
            <person name="Miller A.N."/>
            <person name="Grigoriev I.V."/>
            <person name="Debuchy R."/>
            <person name="Gladieux P."/>
            <person name="Hiltunen Thoren M."/>
            <person name="Johannesson H."/>
        </authorList>
    </citation>
    <scope>NUCLEOTIDE SEQUENCE</scope>
    <source>
        <strain evidence="6">CBS 955.72</strain>
    </source>
</reference>
<name>A0AAJ0HS65_9PEZI</name>
<gene>
    <name evidence="6" type="ORF">B0T25DRAFT_535425</name>
</gene>
<dbReference type="Proteomes" id="UP001275084">
    <property type="component" value="Unassembled WGS sequence"/>
</dbReference>
<dbReference type="EMBL" id="JAUIQD010000002">
    <property type="protein sequence ID" value="KAK3360342.1"/>
    <property type="molecule type" value="Genomic_DNA"/>
</dbReference>